<evidence type="ECO:0000313" key="12">
    <source>
        <dbReference type="RefSeq" id="XP_018022017.1"/>
    </source>
</evidence>
<dbReference type="OrthoDB" id="270584at2759"/>
<dbReference type="Pfam" id="PF00153">
    <property type="entry name" value="Mito_carr"/>
    <property type="match status" value="3"/>
</dbReference>
<evidence type="ECO:0000256" key="3">
    <source>
        <dbReference type="ARBA" id="ARBA00022448"/>
    </source>
</evidence>
<dbReference type="RefSeq" id="XP_018022017.1">
    <property type="nucleotide sequence ID" value="XM_018166528.1"/>
</dbReference>
<evidence type="ECO:0000256" key="7">
    <source>
        <dbReference type="ARBA" id="ARBA00022989"/>
    </source>
</evidence>
<evidence type="ECO:0000256" key="5">
    <source>
        <dbReference type="ARBA" id="ARBA00022737"/>
    </source>
</evidence>
<dbReference type="InterPro" id="IPR002167">
    <property type="entry name" value="GDC-like"/>
</dbReference>
<feature type="repeat" description="Solcar" evidence="10">
    <location>
        <begin position="513"/>
        <end position="598"/>
    </location>
</feature>
<proteinExistence type="inferred from homology"/>
<comment type="subcellular location">
    <subcellularLocation>
        <location evidence="1">Mitochondrion inner membrane</location>
        <topology evidence="1">Multi-pass membrane protein</topology>
    </subcellularLocation>
</comment>
<dbReference type="PRINTS" id="PR00928">
    <property type="entry name" value="GRAVESDC"/>
</dbReference>
<keyword evidence="11" id="KW-1185">Reference proteome</keyword>
<evidence type="ECO:0000256" key="2">
    <source>
        <dbReference type="ARBA" id="ARBA00006375"/>
    </source>
</evidence>
<dbReference type="CTD" id="39415"/>
<dbReference type="KEGG" id="hazt:108678173"/>
<accession>A0A8B7P875</accession>
<keyword evidence="9 10" id="KW-0472">Membrane</keyword>
<dbReference type="SUPFAM" id="SSF103506">
    <property type="entry name" value="Mitochondrial carrier"/>
    <property type="match status" value="1"/>
</dbReference>
<organism evidence="11 12">
    <name type="scientific">Hyalella azteca</name>
    <name type="common">Amphipod</name>
    <dbReference type="NCBI Taxonomy" id="294128"/>
    <lineage>
        <taxon>Eukaryota</taxon>
        <taxon>Metazoa</taxon>
        <taxon>Ecdysozoa</taxon>
        <taxon>Arthropoda</taxon>
        <taxon>Crustacea</taxon>
        <taxon>Multicrustacea</taxon>
        <taxon>Malacostraca</taxon>
        <taxon>Eumalacostraca</taxon>
        <taxon>Peracarida</taxon>
        <taxon>Amphipoda</taxon>
        <taxon>Senticaudata</taxon>
        <taxon>Talitrida</taxon>
        <taxon>Talitroidea</taxon>
        <taxon>Hyalellidae</taxon>
        <taxon>Hyalella</taxon>
    </lineage>
</organism>
<dbReference type="Gene3D" id="1.50.40.10">
    <property type="entry name" value="Mitochondrial carrier domain"/>
    <property type="match status" value="1"/>
</dbReference>
<dbReference type="Proteomes" id="UP000694843">
    <property type="component" value="Unplaced"/>
</dbReference>
<evidence type="ECO:0000256" key="1">
    <source>
        <dbReference type="ARBA" id="ARBA00004448"/>
    </source>
</evidence>
<feature type="repeat" description="Solcar" evidence="10">
    <location>
        <begin position="416"/>
        <end position="501"/>
    </location>
</feature>
<sequence length="708" mass="78172">MEIPKPQPRAGFLVNVEGMAVDETSECSVEEVGTCERTEKNACLRSCVRPSIISHSDSSFCTHSSETSSNNIHSSFPVNSSFKEVLDITYNVNGYRTVNVERKSEHKFENSRFESGKNSVRVQQSQMRRTVKISDRVPIFHYESEKEQQSDETNTSILDVLRGNKSWPFKRSNSNDSPLLPSALTSSMLQPNCEVSASFDQKIREETLGFTNNKETRSISVISSEMCSSHKHITGSGGVSSSGSTVTSYRSQSSANELRTESCIKPTNYNVQTNSMLPMSPNSSLGINSSSASVGQGTTASGIASIPFVPNSKYNDPHVLMMVYGSAAQCKKVGGCGLRWVPRSQVPPVNAASQDMQMDKDGTLEISFDEWRDYLLFHPSANLRDIILYWRHATNLDVGEDLSIPDDFSAEEWVSGKWWRHLVAGGVAGMVSRTCTAPLDRLKVFLQVHGSHKFKSLRQCIKYMIDEGGIKSLWRGNGINVIKIAPESAFKFAAYEQAKSVIMKNFGAADRELSIYERFAAGSFAGGFSQSVIYPMEVLKTRLALRKSGQYTGIFDAAKQIYRTEGPRSFYRGYVPNLLGIIPYAGIDLAVYETLKKRYAQLSPGQKDPSVFVIIGCGALSSTCGQLASYPLALIRTRLQAQVLSKDATVRPDVPTTSLGIFKQIIQKEGPMGLYRGITPNFMKVAPAVSISYVVYEKSREALGVRMT</sequence>
<protein>
    <submittedName>
        <fullName evidence="12">Uncharacterized protein LOC108678173 isoform X1</fullName>
    </submittedName>
</protein>
<comment type="similarity">
    <text evidence="2">Belongs to the mitochondrial carrier (TC 2.A.29) family.</text>
</comment>
<evidence type="ECO:0000256" key="4">
    <source>
        <dbReference type="ARBA" id="ARBA00022692"/>
    </source>
</evidence>
<dbReference type="PROSITE" id="PS50920">
    <property type="entry name" value="SOLCAR"/>
    <property type="match status" value="3"/>
</dbReference>
<dbReference type="InterPro" id="IPR002067">
    <property type="entry name" value="MCP"/>
</dbReference>
<dbReference type="InterPro" id="IPR023395">
    <property type="entry name" value="MCP_dom_sf"/>
</dbReference>
<dbReference type="GO" id="GO:0055085">
    <property type="term" value="P:transmembrane transport"/>
    <property type="evidence" value="ECO:0007669"/>
    <property type="project" value="InterPro"/>
</dbReference>
<keyword evidence="6" id="KW-0999">Mitochondrion inner membrane</keyword>
<dbReference type="PRINTS" id="PR00926">
    <property type="entry name" value="MITOCARRIER"/>
</dbReference>
<evidence type="ECO:0000256" key="6">
    <source>
        <dbReference type="ARBA" id="ARBA00022792"/>
    </source>
</evidence>
<keyword evidence="8" id="KW-0496">Mitochondrion</keyword>
<reference evidence="12" key="1">
    <citation type="submission" date="2025-08" db="UniProtKB">
        <authorList>
            <consortium name="RefSeq"/>
        </authorList>
    </citation>
    <scope>IDENTIFICATION</scope>
    <source>
        <tissue evidence="12">Whole organism</tissue>
    </source>
</reference>
<evidence type="ECO:0000256" key="9">
    <source>
        <dbReference type="ARBA" id="ARBA00023136"/>
    </source>
</evidence>
<dbReference type="GO" id="GO:0005743">
    <property type="term" value="C:mitochondrial inner membrane"/>
    <property type="evidence" value="ECO:0007669"/>
    <property type="project" value="UniProtKB-SubCell"/>
</dbReference>
<evidence type="ECO:0000256" key="8">
    <source>
        <dbReference type="ARBA" id="ARBA00023128"/>
    </source>
</evidence>
<keyword evidence="7" id="KW-1133">Transmembrane helix</keyword>
<dbReference type="InterPro" id="IPR018108">
    <property type="entry name" value="MCP_transmembrane"/>
</dbReference>
<dbReference type="Gene3D" id="1.10.238.10">
    <property type="entry name" value="EF-hand"/>
    <property type="match status" value="1"/>
</dbReference>
<dbReference type="GeneID" id="108678173"/>
<name>A0A8B7P875_HYAAZ</name>
<dbReference type="FunFam" id="1.50.40.10:FF:000003">
    <property type="entry name" value="Putative calcium-binding mitochondrial carrier protein scamc-2"/>
    <property type="match status" value="1"/>
</dbReference>
<gene>
    <name evidence="12" type="primary">LOC108678173</name>
</gene>
<evidence type="ECO:0000256" key="10">
    <source>
        <dbReference type="PROSITE-ProRule" id="PRU00282"/>
    </source>
</evidence>
<evidence type="ECO:0000313" key="11">
    <source>
        <dbReference type="Proteomes" id="UP000694843"/>
    </source>
</evidence>
<feature type="repeat" description="Solcar" evidence="10">
    <location>
        <begin position="609"/>
        <end position="702"/>
    </location>
</feature>
<dbReference type="AlphaFoldDB" id="A0A8B7P875"/>
<keyword evidence="4 10" id="KW-0812">Transmembrane</keyword>
<keyword evidence="5" id="KW-0677">Repeat</keyword>
<dbReference type="PANTHER" id="PTHR24089">
    <property type="entry name" value="SOLUTE CARRIER FAMILY 25"/>
    <property type="match status" value="1"/>
</dbReference>
<keyword evidence="3" id="KW-0813">Transport</keyword>